<name>A0A8S1JYV3_PARPR</name>
<sequence length="231" mass="28028">MFFFNKQPQRNSDEQCSLRRLQIDMQDQKLGELNDDTCEIAMKMDQNILKISMTPQIGFYRNRNYLFLLDFRIKYPILPPSIQTESDTLHPNIDRRNKKFYLRLLEQQNWKPIYGLTEIVQEMKQTLIHVDFTCIPNETTSLMMAYQILNQNQNDNEYELNNDYNFDTETNDFEISKIFKINFEIEDNEQQNFQYQYDSNNNFYKEPNTINLQKTIKRKQNDNIFFIKIKN</sequence>
<protein>
    <recommendedName>
        <fullName evidence="1">UBC core domain-containing protein</fullName>
    </recommendedName>
</protein>
<gene>
    <name evidence="2" type="ORF">PPRIM_AZ9-3.1.T0120145</name>
</gene>
<accession>A0A8S1JYV3</accession>
<comment type="caution">
    <text evidence="2">The sequence shown here is derived from an EMBL/GenBank/DDBJ whole genome shotgun (WGS) entry which is preliminary data.</text>
</comment>
<dbReference type="OMA" id="QNWKPIY"/>
<dbReference type="PROSITE" id="PS50127">
    <property type="entry name" value="UBC_2"/>
    <property type="match status" value="1"/>
</dbReference>
<dbReference type="AlphaFoldDB" id="A0A8S1JYV3"/>
<dbReference type="InterPro" id="IPR000608">
    <property type="entry name" value="UBC"/>
</dbReference>
<keyword evidence="3" id="KW-1185">Reference proteome</keyword>
<dbReference type="Pfam" id="PF00179">
    <property type="entry name" value="UQ_con"/>
    <property type="match status" value="1"/>
</dbReference>
<proteinExistence type="predicted"/>
<evidence type="ECO:0000259" key="1">
    <source>
        <dbReference type="PROSITE" id="PS50127"/>
    </source>
</evidence>
<dbReference type="Proteomes" id="UP000688137">
    <property type="component" value="Unassembled WGS sequence"/>
</dbReference>
<reference evidence="2" key="1">
    <citation type="submission" date="2021-01" db="EMBL/GenBank/DDBJ databases">
        <authorList>
            <consortium name="Genoscope - CEA"/>
            <person name="William W."/>
        </authorList>
    </citation>
    <scope>NUCLEOTIDE SEQUENCE</scope>
</reference>
<evidence type="ECO:0000313" key="2">
    <source>
        <dbReference type="EMBL" id="CAD8047833.1"/>
    </source>
</evidence>
<dbReference type="EMBL" id="CAJJDM010000009">
    <property type="protein sequence ID" value="CAD8047833.1"/>
    <property type="molecule type" value="Genomic_DNA"/>
</dbReference>
<feature type="domain" description="UBC core" evidence="1">
    <location>
        <begin position="9"/>
        <end position="173"/>
    </location>
</feature>
<evidence type="ECO:0000313" key="3">
    <source>
        <dbReference type="Proteomes" id="UP000688137"/>
    </source>
</evidence>
<organism evidence="2 3">
    <name type="scientific">Paramecium primaurelia</name>
    <dbReference type="NCBI Taxonomy" id="5886"/>
    <lineage>
        <taxon>Eukaryota</taxon>
        <taxon>Sar</taxon>
        <taxon>Alveolata</taxon>
        <taxon>Ciliophora</taxon>
        <taxon>Intramacronucleata</taxon>
        <taxon>Oligohymenophorea</taxon>
        <taxon>Peniculida</taxon>
        <taxon>Parameciidae</taxon>
        <taxon>Paramecium</taxon>
    </lineage>
</organism>